<sequence length="164" mass="18633">MPDYKRSFFALRVSLQLALAIITYLAIGTIMTQVFLNDKVDTITISNVGFAVLLTLSNSCFAWARTLDDKKYKQLGSRINDKAITGMIAAICFILASILKYLATHIENGTIKPLDNLSIPFLFYKFASLALFEIAFIQTVIFLSYIIIYINIYKHRRNSLDPYL</sequence>
<feature type="transmembrane region" description="Helical" evidence="1">
    <location>
        <begin position="43"/>
        <end position="64"/>
    </location>
</feature>
<organism evidence="2 3">
    <name type="scientific">Mucilaginibacter sabulilitoris</name>
    <dbReference type="NCBI Taxonomy" id="1173583"/>
    <lineage>
        <taxon>Bacteria</taxon>
        <taxon>Pseudomonadati</taxon>
        <taxon>Bacteroidota</taxon>
        <taxon>Sphingobacteriia</taxon>
        <taxon>Sphingobacteriales</taxon>
        <taxon>Sphingobacteriaceae</taxon>
        <taxon>Mucilaginibacter</taxon>
    </lineage>
</organism>
<accession>A0ABZ0TF67</accession>
<name>A0ABZ0TF67_9SPHI</name>
<feature type="transmembrane region" description="Helical" evidence="1">
    <location>
        <begin position="123"/>
        <end position="150"/>
    </location>
</feature>
<feature type="transmembrane region" description="Helical" evidence="1">
    <location>
        <begin position="84"/>
        <end position="103"/>
    </location>
</feature>
<keyword evidence="3" id="KW-1185">Reference proteome</keyword>
<dbReference type="RefSeq" id="WP_321560968.1">
    <property type="nucleotide sequence ID" value="NZ_CP139558.1"/>
</dbReference>
<keyword evidence="1" id="KW-0472">Membrane</keyword>
<protein>
    <submittedName>
        <fullName evidence="2">Uncharacterized protein</fullName>
    </submittedName>
</protein>
<reference evidence="2 3" key="1">
    <citation type="submission" date="2023-11" db="EMBL/GenBank/DDBJ databases">
        <title>Analysis of the Genomes of Mucilaginibacter gossypii cycad 4 and M. sabulilitoris SNA2: microbes with the potential for plant growth promotion.</title>
        <authorList>
            <person name="Hirsch A.M."/>
            <person name="Humm E."/>
            <person name="Rubbi M."/>
            <person name="Del Vecchio G."/>
            <person name="Ha S.M."/>
            <person name="Pellegrini M."/>
            <person name="Gunsalus R.P."/>
        </authorList>
    </citation>
    <scope>NUCLEOTIDE SEQUENCE [LARGE SCALE GENOMIC DNA]</scope>
    <source>
        <strain evidence="2 3">SNA2</strain>
    </source>
</reference>
<keyword evidence="1" id="KW-1133">Transmembrane helix</keyword>
<keyword evidence="1" id="KW-0812">Transmembrane</keyword>
<dbReference type="EMBL" id="CP139558">
    <property type="protein sequence ID" value="WPU91802.1"/>
    <property type="molecule type" value="Genomic_DNA"/>
</dbReference>
<dbReference type="Proteomes" id="UP001324380">
    <property type="component" value="Chromosome"/>
</dbReference>
<evidence type="ECO:0000256" key="1">
    <source>
        <dbReference type="SAM" id="Phobius"/>
    </source>
</evidence>
<gene>
    <name evidence="2" type="ORF">SNE25_21015</name>
</gene>
<feature type="transmembrane region" description="Helical" evidence="1">
    <location>
        <begin position="9"/>
        <end position="31"/>
    </location>
</feature>
<proteinExistence type="predicted"/>
<evidence type="ECO:0000313" key="2">
    <source>
        <dbReference type="EMBL" id="WPU91802.1"/>
    </source>
</evidence>
<evidence type="ECO:0000313" key="3">
    <source>
        <dbReference type="Proteomes" id="UP001324380"/>
    </source>
</evidence>